<evidence type="ECO:0000313" key="3">
    <source>
        <dbReference type="EMBL" id="MQX11793.1"/>
    </source>
</evidence>
<proteinExistence type="predicted"/>
<dbReference type="Gene3D" id="2.40.50.90">
    <property type="match status" value="1"/>
</dbReference>
<dbReference type="PANTHER" id="PTHR12302:SF26">
    <property type="entry name" value="BLR1266 PROTEIN"/>
    <property type="match status" value="1"/>
</dbReference>
<dbReference type="AlphaFoldDB" id="A0A844AFP6"/>
<name>A0A844AFP6_RHIFR</name>
<feature type="chain" id="PRO_5032284351" evidence="1">
    <location>
        <begin position="22"/>
        <end position="221"/>
    </location>
</feature>
<feature type="domain" description="TNase-like" evidence="2">
    <location>
        <begin position="18"/>
        <end position="142"/>
    </location>
</feature>
<keyword evidence="1" id="KW-0732">Signal</keyword>
<dbReference type="PROSITE" id="PS50830">
    <property type="entry name" value="TNASE_3"/>
    <property type="match status" value="1"/>
</dbReference>
<gene>
    <name evidence="3" type="ORF">GHK48_27005</name>
</gene>
<dbReference type="PANTHER" id="PTHR12302">
    <property type="entry name" value="EBNA2 BINDING PROTEIN P100"/>
    <property type="match status" value="1"/>
</dbReference>
<protein>
    <submittedName>
        <fullName evidence="3">Thermonuclease family protein</fullName>
    </submittedName>
</protein>
<dbReference type="SMART" id="SM00318">
    <property type="entry name" value="SNc"/>
    <property type="match status" value="1"/>
</dbReference>
<dbReference type="RefSeq" id="WP_060563497.1">
    <property type="nucleotide sequence ID" value="NZ_BJNI01000015.1"/>
</dbReference>
<accession>A0A844AFP6</accession>
<dbReference type="SUPFAM" id="SSF50199">
    <property type="entry name" value="Staphylococcal nuclease"/>
    <property type="match status" value="1"/>
</dbReference>
<sequence>MKLVIAFLAIVLVLSSASSRAGFAVHVIDGDTLDVDGFRHRLHGIDAPEAGQACSGSDGLDWSCGRAAIEKIEELVSGKHVTCDSRGSDGYGRLISVCVADGREINATMVEVGLAWAFRKYTADYVPLEDAARSRGIGIWQAPTQTAWDYREAHWQAAVQSVPDGSCPIKGNISRKNVKIYHVPWSKDYPKTRIDPSRGERWFCSEADAVAAGWRAPAWGR</sequence>
<feature type="signal peptide" evidence="1">
    <location>
        <begin position="1"/>
        <end position="21"/>
    </location>
</feature>
<dbReference type="Pfam" id="PF00565">
    <property type="entry name" value="SNase"/>
    <property type="match status" value="1"/>
</dbReference>
<evidence type="ECO:0000256" key="1">
    <source>
        <dbReference type="SAM" id="SignalP"/>
    </source>
</evidence>
<evidence type="ECO:0000313" key="4">
    <source>
        <dbReference type="Proteomes" id="UP000466694"/>
    </source>
</evidence>
<dbReference type="Proteomes" id="UP000466694">
    <property type="component" value="Unassembled WGS sequence"/>
</dbReference>
<evidence type="ECO:0000259" key="2">
    <source>
        <dbReference type="PROSITE" id="PS50830"/>
    </source>
</evidence>
<dbReference type="InterPro" id="IPR035437">
    <property type="entry name" value="SNase_OB-fold_sf"/>
</dbReference>
<organism evidence="3 4">
    <name type="scientific">Rhizobium fredii</name>
    <name type="common">Sinorhizobium fredii</name>
    <dbReference type="NCBI Taxonomy" id="380"/>
    <lineage>
        <taxon>Bacteria</taxon>
        <taxon>Pseudomonadati</taxon>
        <taxon>Pseudomonadota</taxon>
        <taxon>Alphaproteobacteria</taxon>
        <taxon>Hyphomicrobiales</taxon>
        <taxon>Rhizobiaceae</taxon>
        <taxon>Sinorhizobium/Ensifer group</taxon>
        <taxon>Sinorhizobium</taxon>
    </lineage>
</organism>
<comment type="caution">
    <text evidence="3">The sequence shown here is derived from an EMBL/GenBank/DDBJ whole genome shotgun (WGS) entry which is preliminary data.</text>
</comment>
<dbReference type="InterPro" id="IPR016071">
    <property type="entry name" value="Staphylococal_nuclease_OB-fold"/>
</dbReference>
<dbReference type="EMBL" id="WISZ01000197">
    <property type="protein sequence ID" value="MQX11793.1"/>
    <property type="molecule type" value="Genomic_DNA"/>
</dbReference>
<reference evidence="3 4" key="1">
    <citation type="journal article" date="2013" name="Genome Biol.">
        <title>Comparative genomics of the core and accessory genomes of 48 Sinorhizobium strains comprising five genospecies.</title>
        <authorList>
            <person name="Sugawara M."/>
            <person name="Epstein B."/>
            <person name="Badgley B.D."/>
            <person name="Unno T."/>
            <person name="Xu L."/>
            <person name="Reese J."/>
            <person name="Gyaneshwar P."/>
            <person name="Denny R."/>
            <person name="Mudge J."/>
            <person name="Bharti A.K."/>
            <person name="Farmer A.D."/>
            <person name="May G.D."/>
            <person name="Woodward J.E."/>
            <person name="Medigue C."/>
            <person name="Vallenet D."/>
            <person name="Lajus A."/>
            <person name="Rouy Z."/>
            <person name="Martinez-Vaz B."/>
            <person name="Tiffin P."/>
            <person name="Young N.D."/>
            <person name="Sadowsky M.J."/>
        </authorList>
    </citation>
    <scope>NUCLEOTIDE SEQUENCE [LARGE SCALE GENOMIC DNA]</scope>
    <source>
        <strain evidence="3 4">USDA205</strain>
    </source>
</reference>